<evidence type="ECO:0000313" key="1">
    <source>
        <dbReference type="EMBL" id="SMG02575.1"/>
    </source>
</evidence>
<dbReference type="EMBL" id="FXAN01000106">
    <property type="protein sequence ID" value="SMG02575.1"/>
    <property type="molecule type" value="Genomic_DNA"/>
</dbReference>
<proteinExistence type="predicted"/>
<evidence type="ECO:0000313" key="2">
    <source>
        <dbReference type="Proteomes" id="UP000198460"/>
    </source>
</evidence>
<reference evidence="1 2" key="1">
    <citation type="submission" date="2017-04" db="EMBL/GenBank/DDBJ databases">
        <authorList>
            <person name="Afonso C.L."/>
            <person name="Miller P.J."/>
            <person name="Scott M.A."/>
            <person name="Spackman E."/>
            <person name="Goraichik I."/>
            <person name="Dimitrov K.M."/>
            <person name="Suarez D.L."/>
            <person name="Swayne D.E."/>
        </authorList>
    </citation>
    <scope>NUCLEOTIDE SEQUENCE [LARGE SCALE GENOMIC DNA]</scope>
    <source>
        <strain evidence="1">LMG 28154</strain>
    </source>
</reference>
<accession>A0A238HC23</accession>
<organism evidence="1 2">
    <name type="scientific">Burkholderia singularis</name>
    <dbReference type="NCBI Taxonomy" id="1503053"/>
    <lineage>
        <taxon>Bacteria</taxon>
        <taxon>Pseudomonadati</taxon>
        <taxon>Pseudomonadota</taxon>
        <taxon>Betaproteobacteria</taxon>
        <taxon>Burkholderiales</taxon>
        <taxon>Burkholderiaceae</taxon>
        <taxon>Burkholderia</taxon>
        <taxon>pseudomallei group</taxon>
    </lineage>
</organism>
<protein>
    <submittedName>
        <fullName evidence="1">Uncharacterized protein</fullName>
    </submittedName>
</protein>
<gene>
    <name evidence="1" type="ORF">BSIN_1017</name>
</gene>
<dbReference type="Proteomes" id="UP000198460">
    <property type="component" value="Unassembled WGS sequence"/>
</dbReference>
<name>A0A238HC23_9BURK</name>
<sequence length="61" mass="6599">MWRLAPSTLFESGETCIAGRVARVDRRLSGAAEQCSFSCTHPDGARLTGNPRRAFASPSFV</sequence>
<dbReference type="AlphaFoldDB" id="A0A238HC23"/>